<evidence type="ECO:0000313" key="1">
    <source>
        <dbReference type="EMBL" id="KAI3680894.1"/>
    </source>
</evidence>
<gene>
    <name evidence="1" type="ORF">L6452_35673</name>
</gene>
<reference evidence="2" key="1">
    <citation type="journal article" date="2022" name="Mol. Ecol. Resour.">
        <title>The genomes of chicory, endive, great burdock and yacon provide insights into Asteraceae palaeo-polyploidization history and plant inulin production.</title>
        <authorList>
            <person name="Fan W."/>
            <person name="Wang S."/>
            <person name="Wang H."/>
            <person name="Wang A."/>
            <person name="Jiang F."/>
            <person name="Liu H."/>
            <person name="Zhao H."/>
            <person name="Xu D."/>
            <person name="Zhang Y."/>
        </authorList>
    </citation>
    <scope>NUCLEOTIDE SEQUENCE [LARGE SCALE GENOMIC DNA]</scope>
    <source>
        <strain evidence="2">cv. Niubang</strain>
    </source>
</reference>
<evidence type="ECO:0000313" key="2">
    <source>
        <dbReference type="Proteomes" id="UP001055879"/>
    </source>
</evidence>
<dbReference type="Proteomes" id="UP001055879">
    <property type="component" value="Linkage Group LG13"/>
</dbReference>
<dbReference type="EMBL" id="CM042059">
    <property type="protein sequence ID" value="KAI3680894.1"/>
    <property type="molecule type" value="Genomic_DNA"/>
</dbReference>
<organism evidence="1 2">
    <name type="scientific">Arctium lappa</name>
    <name type="common">Greater burdock</name>
    <name type="synonym">Lappa major</name>
    <dbReference type="NCBI Taxonomy" id="4217"/>
    <lineage>
        <taxon>Eukaryota</taxon>
        <taxon>Viridiplantae</taxon>
        <taxon>Streptophyta</taxon>
        <taxon>Embryophyta</taxon>
        <taxon>Tracheophyta</taxon>
        <taxon>Spermatophyta</taxon>
        <taxon>Magnoliopsida</taxon>
        <taxon>eudicotyledons</taxon>
        <taxon>Gunneridae</taxon>
        <taxon>Pentapetalae</taxon>
        <taxon>asterids</taxon>
        <taxon>campanulids</taxon>
        <taxon>Asterales</taxon>
        <taxon>Asteraceae</taxon>
        <taxon>Carduoideae</taxon>
        <taxon>Cardueae</taxon>
        <taxon>Arctiinae</taxon>
        <taxon>Arctium</taxon>
    </lineage>
</organism>
<protein>
    <submittedName>
        <fullName evidence="1">Uncharacterized protein</fullName>
    </submittedName>
</protein>
<sequence length="66" mass="7543">MATCENYRMNQAKFSENEEEKGVGGNDGSKKKEKNSNKNDEKMVKEKWITRTMGMGIYVDDLGIVH</sequence>
<proteinExistence type="predicted"/>
<accession>A0ACB8Y7R1</accession>
<reference evidence="1 2" key="2">
    <citation type="journal article" date="2022" name="Mol. Ecol. Resour.">
        <title>The genomes of chicory, endive, great burdock and yacon provide insights into Asteraceae paleo-polyploidization history and plant inulin production.</title>
        <authorList>
            <person name="Fan W."/>
            <person name="Wang S."/>
            <person name="Wang H."/>
            <person name="Wang A."/>
            <person name="Jiang F."/>
            <person name="Liu H."/>
            <person name="Zhao H."/>
            <person name="Xu D."/>
            <person name="Zhang Y."/>
        </authorList>
    </citation>
    <scope>NUCLEOTIDE SEQUENCE [LARGE SCALE GENOMIC DNA]</scope>
    <source>
        <strain evidence="2">cv. Niubang</strain>
    </source>
</reference>
<name>A0ACB8Y7R1_ARCLA</name>
<comment type="caution">
    <text evidence="1">The sequence shown here is derived from an EMBL/GenBank/DDBJ whole genome shotgun (WGS) entry which is preliminary data.</text>
</comment>
<keyword evidence="2" id="KW-1185">Reference proteome</keyword>